<evidence type="ECO:0000313" key="5">
    <source>
        <dbReference type="Proteomes" id="UP000326179"/>
    </source>
</evidence>
<accession>A0A5Q0L9T7</accession>
<keyword evidence="2 4" id="KW-0067">ATP-binding</keyword>
<dbReference type="InterPro" id="IPR027417">
    <property type="entry name" value="P-loop_NTPase"/>
</dbReference>
<dbReference type="InterPro" id="IPR003439">
    <property type="entry name" value="ABC_transporter-like_ATP-bd"/>
</dbReference>
<dbReference type="KEGG" id="sfy:GFH48_11480"/>
<dbReference type="GO" id="GO:0022857">
    <property type="term" value="F:transmembrane transporter activity"/>
    <property type="evidence" value="ECO:0007669"/>
    <property type="project" value="TreeGrafter"/>
</dbReference>
<protein>
    <submittedName>
        <fullName evidence="4">ATP-binding cassette domain-containing protein</fullName>
    </submittedName>
</protein>
<keyword evidence="1" id="KW-0547">Nucleotide-binding</keyword>
<evidence type="ECO:0000313" key="4">
    <source>
        <dbReference type="EMBL" id="QFZ73783.1"/>
    </source>
</evidence>
<feature type="domain" description="ABC transporter" evidence="3">
    <location>
        <begin position="10"/>
        <end position="230"/>
    </location>
</feature>
<dbReference type="GO" id="GO:0005524">
    <property type="term" value="F:ATP binding"/>
    <property type="evidence" value="ECO:0007669"/>
    <property type="project" value="UniProtKB-KW"/>
</dbReference>
<dbReference type="Gene3D" id="3.40.50.300">
    <property type="entry name" value="P-loop containing nucleotide triphosphate hydrolases"/>
    <property type="match status" value="1"/>
</dbReference>
<proteinExistence type="predicted"/>
<dbReference type="PROSITE" id="PS50893">
    <property type="entry name" value="ABC_TRANSPORTER_2"/>
    <property type="match status" value="1"/>
</dbReference>
<sequence>MSQATTDTAVRVENVHHTYGSGATAVHALRGVSFEVPRGGLVVLRGRPGAGRSTLLHLVGGLGEPDTGRITVDGLEPAALDEDALLELRRDRIGFLFPSAGLVPVLTVAENVAAPLRLRGTPAPEREERVERLLSLVGLAGQAACRPGELSAGQHRRVALARALVHRPALLIADEPTGGLDPGTGLALLEALRAAVRREHLTALVAVRDAAPGCPADRVLELNDGKLAAH</sequence>
<organism evidence="4 5">
    <name type="scientific">Streptomyces fagopyri</name>
    <dbReference type="NCBI Taxonomy" id="2662397"/>
    <lineage>
        <taxon>Bacteria</taxon>
        <taxon>Bacillati</taxon>
        <taxon>Actinomycetota</taxon>
        <taxon>Actinomycetes</taxon>
        <taxon>Kitasatosporales</taxon>
        <taxon>Streptomycetaceae</taxon>
        <taxon>Streptomyces</taxon>
    </lineage>
</organism>
<dbReference type="PANTHER" id="PTHR24220">
    <property type="entry name" value="IMPORT ATP-BINDING PROTEIN"/>
    <property type="match status" value="1"/>
</dbReference>
<dbReference type="PANTHER" id="PTHR24220:SF685">
    <property type="entry name" value="ABC TRANSPORTER RELATED"/>
    <property type="match status" value="1"/>
</dbReference>
<dbReference type="Pfam" id="PF00005">
    <property type="entry name" value="ABC_tran"/>
    <property type="match status" value="1"/>
</dbReference>
<evidence type="ECO:0000259" key="3">
    <source>
        <dbReference type="PROSITE" id="PS50893"/>
    </source>
</evidence>
<gene>
    <name evidence="4" type="ORF">GFH48_11480</name>
</gene>
<dbReference type="AlphaFoldDB" id="A0A5Q0L9T7"/>
<dbReference type="Proteomes" id="UP000326179">
    <property type="component" value="Chromosome"/>
</dbReference>
<dbReference type="InterPro" id="IPR003593">
    <property type="entry name" value="AAA+_ATPase"/>
</dbReference>
<dbReference type="GO" id="GO:0016887">
    <property type="term" value="F:ATP hydrolysis activity"/>
    <property type="evidence" value="ECO:0007669"/>
    <property type="project" value="InterPro"/>
</dbReference>
<reference evidence="4 5" key="1">
    <citation type="submission" date="2019-10" db="EMBL/GenBank/DDBJ databases">
        <title>A novel species.</title>
        <authorList>
            <person name="Gao J."/>
        </authorList>
    </citation>
    <scope>NUCLEOTIDE SEQUENCE [LARGE SCALE GENOMIC DNA]</scope>
    <source>
        <strain evidence="4 5">QMT-28</strain>
    </source>
</reference>
<dbReference type="InterPro" id="IPR015854">
    <property type="entry name" value="ABC_transpr_LolD-like"/>
</dbReference>
<dbReference type="SMART" id="SM00382">
    <property type="entry name" value="AAA"/>
    <property type="match status" value="1"/>
</dbReference>
<dbReference type="GO" id="GO:0005886">
    <property type="term" value="C:plasma membrane"/>
    <property type="evidence" value="ECO:0007669"/>
    <property type="project" value="TreeGrafter"/>
</dbReference>
<dbReference type="RefSeq" id="WP_153288138.1">
    <property type="nucleotide sequence ID" value="NZ_CP045643.1"/>
</dbReference>
<name>A0A5Q0L9T7_9ACTN</name>
<dbReference type="EMBL" id="CP045643">
    <property type="protein sequence ID" value="QFZ73783.1"/>
    <property type="molecule type" value="Genomic_DNA"/>
</dbReference>
<evidence type="ECO:0000256" key="2">
    <source>
        <dbReference type="ARBA" id="ARBA00022840"/>
    </source>
</evidence>
<keyword evidence="5" id="KW-1185">Reference proteome</keyword>
<evidence type="ECO:0000256" key="1">
    <source>
        <dbReference type="ARBA" id="ARBA00022741"/>
    </source>
</evidence>
<dbReference type="SUPFAM" id="SSF52540">
    <property type="entry name" value="P-loop containing nucleoside triphosphate hydrolases"/>
    <property type="match status" value="1"/>
</dbReference>